<gene>
    <name evidence="3" type="ORF">C0029_06900</name>
</gene>
<dbReference type="Gene3D" id="1.25.40.10">
    <property type="entry name" value="Tetratricopeptide repeat domain"/>
    <property type="match status" value="1"/>
</dbReference>
<comment type="caution">
    <text evidence="3">The sequence shown here is derived from an EMBL/GenBank/DDBJ whole genome shotgun (WGS) entry which is preliminary data.</text>
</comment>
<feature type="repeat" description="TPR" evidence="1">
    <location>
        <begin position="211"/>
        <end position="244"/>
    </location>
</feature>
<dbReference type="InterPro" id="IPR052943">
    <property type="entry name" value="TMTC_O-mannosyl-trnsfr"/>
</dbReference>
<keyword evidence="1" id="KW-0802">TPR repeat</keyword>
<dbReference type="PANTHER" id="PTHR44809:SF1">
    <property type="entry name" value="PROTEIN O-MANNOSYL-TRANSFERASE TMTC1"/>
    <property type="match status" value="1"/>
</dbReference>
<dbReference type="InterPro" id="IPR011990">
    <property type="entry name" value="TPR-like_helical_dom_sf"/>
</dbReference>
<protein>
    <submittedName>
        <fullName evidence="3">Sulfotransferase family protein</fullName>
    </submittedName>
</protein>
<dbReference type="SMART" id="SM01043">
    <property type="entry name" value="BTAD"/>
    <property type="match status" value="1"/>
</dbReference>
<evidence type="ECO:0000256" key="1">
    <source>
        <dbReference type="PROSITE-ProRule" id="PRU00339"/>
    </source>
</evidence>
<dbReference type="Pfam" id="PF14559">
    <property type="entry name" value="TPR_19"/>
    <property type="match status" value="1"/>
</dbReference>
<feature type="domain" description="Bacterial transcriptional activator" evidence="2">
    <location>
        <begin position="176"/>
        <end position="286"/>
    </location>
</feature>
<proteinExistence type="predicted"/>
<dbReference type="Proteomes" id="UP000235162">
    <property type="component" value="Unassembled WGS sequence"/>
</dbReference>
<name>A0AAP8SNJ2_9GAMM</name>
<organism evidence="3 4">
    <name type="scientific">Halioglobus japonicus</name>
    <dbReference type="NCBI Taxonomy" id="930805"/>
    <lineage>
        <taxon>Bacteria</taxon>
        <taxon>Pseudomonadati</taxon>
        <taxon>Pseudomonadota</taxon>
        <taxon>Gammaproteobacteria</taxon>
        <taxon>Cellvibrionales</taxon>
        <taxon>Halieaceae</taxon>
        <taxon>Halioglobus</taxon>
    </lineage>
</organism>
<dbReference type="Pfam" id="PF13432">
    <property type="entry name" value="TPR_16"/>
    <property type="match status" value="1"/>
</dbReference>
<dbReference type="KEGG" id="hja:BST95_07855"/>
<dbReference type="InterPro" id="IPR019734">
    <property type="entry name" value="TPR_rpt"/>
</dbReference>
<evidence type="ECO:0000313" key="3">
    <source>
        <dbReference type="EMBL" id="PLW86163.1"/>
    </source>
</evidence>
<sequence length="672" mass="75194">MPQSPAPEQQSISAVVAALRNGDIGTAETLCRNYLIESPGSVPHLQLLARILVRQSALTQALEQLEMAIKIAPDFAPLYEDLGSIRGMQGDHHAAIDALKRAVQIDPGLSSAHKKLAQALQATGRHNEIDEAMEGFLDHNADAALVATGAEHWRAGRMTEAEDTLKKALRSNPDNVDAMRFLAMVYHGEGRQLDDAEALLRRAIGIAPDFHQALGNLGRILIENGKTEEAAEIYERWVALKPDNDEAWSGLGRARAHLGEIEAAVAAYRESIKLNPDIASVHMALAHMLKTIGQQEDALTAYRESVRIKPSLGESYWSMANLKIFKFKPEEVTSMEAQLNTEEVSEQGRVNFHFALGKAYEDQRDYERAWHHYHTGNQLQRPRVDYDPVENGMHLRKLREAFSAARFAANTDAGCDDPSPIFIVGMPRSGSTLIEQILASHSLVEGTAELPNLAAIATGTGRYRHDGLIYPGTVDALTSRDFTAYGKEYLQQVQRHRVQGTPHFIDKMPNNFIHVGWIALTLPNARIINTRRHPMDSCLGVYKQLFAKGQHFTYDMFELAEFYQGYVDLMEYWHEVLPGKVLDVHYEDTVTDLEGQVRRILDYCGLPFEENCLRYYETDRAVKTASSEQVRQPIYTSALGLWRNYESHLGEWQEAMADIIDTLPPSVRAASG</sequence>
<dbReference type="SUPFAM" id="SSF52540">
    <property type="entry name" value="P-loop containing nucleoside triphosphate hydrolases"/>
    <property type="match status" value="1"/>
</dbReference>
<evidence type="ECO:0000259" key="2">
    <source>
        <dbReference type="SMART" id="SM01043"/>
    </source>
</evidence>
<dbReference type="AlphaFoldDB" id="A0AAP8SNJ2"/>
<evidence type="ECO:0000313" key="4">
    <source>
        <dbReference type="Proteomes" id="UP000235162"/>
    </source>
</evidence>
<dbReference type="SUPFAM" id="SSF48452">
    <property type="entry name" value="TPR-like"/>
    <property type="match status" value="2"/>
</dbReference>
<dbReference type="EMBL" id="PKUR01000002">
    <property type="protein sequence ID" value="PLW86163.1"/>
    <property type="molecule type" value="Genomic_DNA"/>
</dbReference>
<dbReference type="InterPro" id="IPR005158">
    <property type="entry name" value="BTAD"/>
</dbReference>
<dbReference type="Pfam" id="PF13181">
    <property type="entry name" value="TPR_8"/>
    <property type="match status" value="1"/>
</dbReference>
<dbReference type="RefSeq" id="WP_084198804.1">
    <property type="nucleotide sequence ID" value="NZ_BMYL01000002.1"/>
</dbReference>
<feature type="repeat" description="TPR" evidence="1">
    <location>
        <begin position="76"/>
        <end position="109"/>
    </location>
</feature>
<reference evidence="3 4" key="1">
    <citation type="submission" date="2018-01" db="EMBL/GenBank/DDBJ databases">
        <title>The draft genome sequence of Halioglobus japonicus S1-36.</title>
        <authorList>
            <person name="Du Z.-J."/>
            <person name="Shi M.-J."/>
        </authorList>
    </citation>
    <scope>NUCLEOTIDE SEQUENCE [LARGE SCALE GENOMIC DNA]</scope>
    <source>
        <strain evidence="3 4">S1-36</strain>
    </source>
</reference>
<feature type="repeat" description="TPR" evidence="1">
    <location>
        <begin position="279"/>
        <end position="312"/>
    </location>
</feature>
<dbReference type="InterPro" id="IPR027417">
    <property type="entry name" value="P-loop_NTPase"/>
</dbReference>
<keyword evidence="4" id="KW-1185">Reference proteome</keyword>
<dbReference type="Pfam" id="PF13469">
    <property type="entry name" value="Sulfotransfer_3"/>
    <property type="match status" value="1"/>
</dbReference>
<dbReference type="SMART" id="SM00028">
    <property type="entry name" value="TPR"/>
    <property type="match status" value="8"/>
</dbReference>
<feature type="repeat" description="TPR" evidence="1">
    <location>
        <begin position="245"/>
        <end position="278"/>
    </location>
</feature>
<dbReference type="Gene3D" id="3.40.50.300">
    <property type="entry name" value="P-loop containing nucleotide triphosphate hydrolases"/>
    <property type="match status" value="1"/>
</dbReference>
<feature type="repeat" description="TPR" evidence="1">
    <location>
        <begin position="142"/>
        <end position="175"/>
    </location>
</feature>
<dbReference type="PANTHER" id="PTHR44809">
    <property type="match status" value="1"/>
</dbReference>
<accession>A0AAP8SNJ2</accession>
<dbReference type="PROSITE" id="PS50005">
    <property type="entry name" value="TPR"/>
    <property type="match status" value="5"/>
</dbReference>